<dbReference type="Proteomes" id="UP001303473">
    <property type="component" value="Unassembled WGS sequence"/>
</dbReference>
<comment type="caution">
    <text evidence="6">The sequence shown here is derived from an EMBL/GenBank/DDBJ whole genome shotgun (WGS) entry which is preliminary data.</text>
</comment>
<dbReference type="GO" id="GO:0098609">
    <property type="term" value="P:cell-cell adhesion"/>
    <property type="evidence" value="ECO:0007669"/>
    <property type="project" value="TreeGrafter"/>
</dbReference>
<sequence length="512" mass="58104">MPSERPSNEDVIPGNLIGEDGGPAHLALSPEFFWNSGQKLKVPFLNGSPKLQATVRAYAQEWERHANIDFVFVNDGDAEIRVAFNWKNRDPINWSHVGTGANKFVIDKNQPTMNLGSLDDYTREDELCRVILHEFGHALGCVHEHQSPAANFQWDEPVVIADAQKRYGWDEATTRAQILKKKINATAHTNFDPNSIMCYIIPPEWTKDKKGVNMNLALSETDISFIRKMYPFRTRNAGRLSVDPDIRLWYPTIALNSKIIVFDPPYPLPPRIVLGLTLLDEARTTNIRVRLHTPPASERDNKSFTLNMDSWAETDMYNAAATWLEFVQSEVEFEVGEFNTNDDRSWDKLPPVTDDNFRRDVHRFDFPRGKYTEPPGVVVWLNALDMSKDANWRIRAVARNVSAAGFDLAIESWADTVVYSASAAWVAYPRNHPGVLSGKVSSSDYRNWFPPQASNGARLKFDTPFDRPDPKVFIALSELDMDCSRNLPVSWHGDTWADSILYEVGADWVAFG</sequence>
<dbReference type="GO" id="GO:0006508">
    <property type="term" value="P:proteolysis"/>
    <property type="evidence" value="ECO:0007669"/>
    <property type="project" value="UniProtKB-KW"/>
</dbReference>
<dbReference type="EMBL" id="MU853971">
    <property type="protein sequence ID" value="KAK3934645.1"/>
    <property type="molecule type" value="Genomic_DNA"/>
</dbReference>
<dbReference type="Pfam" id="PF00413">
    <property type="entry name" value="Peptidase_M10"/>
    <property type="match status" value="1"/>
</dbReference>
<dbReference type="Gene3D" id="2.60.40.2080">
    <property type="match status" value="3"/>
</dbReference>
<dbReference type="AlphaFoldDB" id="A0AAN6MW97"/>
<keyword evidence="2" id="KW-0479">Metal-binding</keyword>
<dbReference type="Pfam" id="PF09458">
    <property type="entry name" value="H_lectin"/>
    <property type="match status" value="2"/>
</dbReference>
<keyword evidence="1" id="KW-0645">Protease</keyword>
<reference evidence="7" key="1">
    <citation type="journal article" date="2023" name="Mol. Phylogenet. Evol.">
        <title>Genome-scale phylogeny and comparative genomics of the fungal order Sordariales.</title>
        <authorList>
            <person name="Hensen N."/>
            <person name="Bonometti L."/>
            <person name="Westerberg I."/>
            <person name="Brannstrom I.O."/>
            <person name="Guillou S."/>
            <person name="Cros-Aarteil S."/>
            <person name="Calhoun S."/>
            <person name="Haridas S."/>
            <person name="Kuo A."/>
            <person name="Mondo S."/>
            <person name="Pangilinan J."/>
            <person name="Riley R."/>
            <person name="LaButti K."/>
            <person name="Andreopoulos B."/>
            <person name="Lipzen A."/>
            <person name="Chen C."/>
            <person name="Yan M."/>
            <person name="Daum C."/>
            <person name="Ng V."/>
            <person name="Clum A."/>
            <person name="Steindorff A."/>
            <person name="Ohm R.A."/>
            <person name="Martin F."/>
            <person name="Silar P."/>
            <person name="Natvig D.O."/>
            <person name="Lalanne C."/>
            <person name="Gautier V."/>
            <person name="Ament-Velasquez S.L."/>
            <person name="Kruys A."/>
            <person name="Hutchinson M.I."/>
            <person name="Powell A.J."/>
            <person name="Barry K."/>
            <person name="Miller A.N."/>
            <person name="Grigoriev I.V."/>
            <person name="Debuchy R."/>
            <person name="Gladieux P."/>
            <person name="Hiltunen Thoren M."/>
            <person name="Johannesson H."/>
        </authorList>
    </citation>
    <scope>NUCLEOTIDE SEQUENCE [LARGE SCALE GENOMIC DNA]</scope>
    <source>
        <strain evidence="7">CBS 340.73</strain>
    </source>
</reference>
<evidence type="ECO:0000256" key="1">
    <source>
        <dbReference type="ARBA" id="ARBA00022670"/>
    </source>
</evidence>
<dbReference type="InterPro" id="IPR006026">
    <property type="entry name" value="Peptidase_Metallo"/>
</dbReference>
<dbReference type="GO" id="GO:0031012">
    <property type="term" value="C:extracellular matrix"/>
    <property type="evidence" value="ECO:0007669"/>
    <property type="project" value="InterPro"/>
</dbReference>
<protein>
    <recommendedName>
        <fullName evidence="5">Peptidase metallopeptidase domain-containing protein</fullName>
    </recommendedName>
</protein>
<dbReference type="Gene3D" id="3.40.390.10">
    <property type="entry name" value="Collagenase (Catalytic Domain)"/>
    <property type="match status" value="1"/>
</dbReference>
<evidence type="ECO:0000256" key="2">
    <source>
        <dbReference type="ARBA" id="ARBA00022723"/>
    </source>
</evidence>
<evidence type="ECO:0000256" key="4">
    <source>
        <dbReference type="ARBA" id="ARBA00022833"/>
    </source>
</evidence>
<dbReference type="GO" id="GO:0004222">
    <property type="term" value="F:metalloendopeptidase activity"/>
    <property type="evidence" value="ECO:0007669"/>
    <property type="project" value="InterPro"/>
</dbReference>
<evidence type="ECO:0000313" key="6">
    <source>
        <dbReference type="EMBL" id="KAK3934645.1"/>
    </source>
</evidence>
<dbReference type="GO" id="GO:0046871">
    <property type="term" value="F:N-acetylgalactosamine binding"/>
    <property type="evidence" value="ECO:0007669"/>
    <property type="project" value="TreeGrafter"/>
</dbReference>
<dbReference type="InterPro" id="IPR019019">
    <property type="entry name" value="H-type_lectin_domain"/>
</dbReference>
<dbReference type="InterPro" id="IPR024079">
    <property type="entry name" value="MetalloPept_cat_dom_sf"/>
</dbReference>
<name>A0AAN6MW97_9PEZI</name>
<dbReference type="SMART" id="SM00235">
    <property type="entry name" value="ZnMc"/>
    <property type="match status" value="1"/>
</dbReference>
<keyword evidence="7" id="KW-1185">Reference proteome</keyword>
<dbReference type="SUPFAM" id="SSF55486">
    <property type="entry name" value="Metalloproteases ('zincins'), catalytic domain"/>
    <property type="match status" value="1"/>
</dbReference>
<feature type="domain" description="Peptidase metallopeptidase" evidence="5">
    <location>
        <begin position="30"/>
        <end position="169"/>
    </location>
</feature>
<dbReference type="GO" id="GO:0070492">
    <property type="term" value="F:oligosaccharide binding"/>
    <property type="evidence" value="ECO:0007669"/>
    <property type="project" value="TreeGrafter"/>
</dbReference>
<dbReference type="InterPro" id="IPR037221">
    <property type="entry name" value="H-type_lectin_dom_sf"/>
</dbReference>
<dbReference type="GO" id="GO:0098636">
    <property type="term" value="C:protein complex involved in cell adhesion"/>
    <property type="evidence" value="ECO:0007669"/>
    <property type="project" value="TreeGrafter"/>
</dbReference>
<organism evidence="6 7">
    <name type="scientific">Diplogelasinospora grovesii</name>
    <dbReference type="NCBI Taxonomy" id="303347"/>
    <lineage>
        <taxon>Eukaryota</taxon>
        <taxon>Fungi</taxon>
        <taxon>Dikarya</taxon>
        <taxon>Ascomycota</taxon>
        <taxon>Pezizomycotina</taxon>
        <taxon>Sordariomycetes</taxon>
        <taxon>Sordariomycetidae</taxon>
        <taxon>Sordariales</taxon>
        <taxon>Diplogelasinosporaceae</taxon>
        <taxon>Diplogelasinospora</taxon>
    </lineage>
</organism>
<dbReference type="InterPro" id="IPR001818">
    <property type="entry name" value="Pept_M10_metallopeptidase"/>
</dbReference>
<evidence type="ECO:0000259" key="5">
    <source>
        <dbReference type="SMART" id="SM00235"/>
    </source>
</evidence>
<evidence type="ECO:0000313" key="7">
    <source>
        <dbReference type="Proteomes" id="UP001303473"/>
    </source>
</evidence>
<dbReference type="GO" id="GO:0008270">
    <property type="term" value="F:zinc ion binding"/>
    <property type="evidence" value="ECO:0007669"/>
    <property type="project" value="InterPro"/>
</dbReference>
<dbReference type="SUPFAM" id="SSF141086">
    <property type="entry name" value="Agglutinin HPA-like"/>
    <property type="match status" value="3"/>
</dbReference>
<accession>A0AAN6MW97</accession>
<dbReference type="PANTHER" id="PTHR46938">
    <property type="entry name" value="DISCOIDIN-1 SUBUNIT A-RELATED-RELATED"/>
    <property type="match status" value="1"/>
</dbReference>
<keyword evidence="4" id="KW-0862">Zinc</keyword>
<evidence type="ECO:0000256" key="3">
    <source>
        <dbReference type="ARBA" id="ARBA00022801"/>
    </source>
</evidence>
<gene>
    <name evidence="6" type="ORF">QBC46DRAFT_426512</name>
</gene>
<dbReference type="InterPro" id="IPR052487">
    <property type="entry name" value="Galactose-binding_lectin"/>
</dbReference>
<keyword evidence="3" id="KW-0378">Hydrolase</keyword>
<proteinExistence type="predicted"/>
<dbReference type="GO" id="GO:0030247">
    <property type="term" value="F:polysaccharide binding"/>
    <property type="evidence" value="ECO:0007669"/>
    <property type="project" value="TreeGrafter"/>
</dbReference>
<dbReference type="GO" id="GO:0009986">
    <property type="term" value="C:cell surface"/>
    <property type="evidence" value="ECO:0007669"/>
    <property type="project" value="TreeGrafter"/>
</dbReference>